<evidence type="ECO:0000313" key="2">
    <source>
        <dbReference type="EMBL" id="MDR8018612.1"/>
    </source>
</evidence>
<dbReference type="Proteomes" id="UP001251870">
    <property type="component" value="Unassembled WGS sequence"/>
</dbReference>
<evidence type="ECO:0000259" key="1">
    <source>
        <dbReference type="PROSITE" id="PS51733"/>
    </source>
</evidence>
<dbReference type="PANTHER" id="PTHR43679">
    <property type="entry name" value="OCTANOYLTRANSFERASE LIPM-RELATED"/>
    <property type="match status" value="1"/>
</dbReference>
<reference evidence="2 3" key="1">
    <citation type="submission" date="2023-09" db="EMBL/GenBank/DDBJ databases">
        <title>Description of three actinobacteria isolated from air of manufacturing shop in a pharmaceutical factory.</title>
        <authorList>
            <person name="Zhang D.-F."/>
        </authorList>
    </citation>
    <scope>NUCLEOTIDE SEQUENCE [LARGE SCALE GENOMIC DNA]</scope>
    <source>
        <strain evidence="2 3">LY-0111</strain>
    </source>
</reference>
<comment type="caution">
    <text evidence="2">The sequence shown here is derived from an EMBL/GenBank/DDBJ whole genome shotgun (WGS) entry which is preliminary data.</text>
</comment>
<feature type="domain" description="BPL/LPL catalytic" evidence="1">
    <location>
        <begin position="141"/>
        <end position="333"/>
    </location>
</feature>
<dbReference type="CDD" id="cd16443">
    <property type="entry name" value="LplA"/>
    <property type="match status" value="1"/>
</dbReference>
<dbReference type="PANTHER" id="PTHR43679:SF2">
    <property type="entry name" value="OCTANOYL-[GCVH]:PROTEIN N-OCTANOYLTRANSFERASE"/>
    <property type="match status" value="1"/>
</dbReference>
<dbReference type="Gene3D" id="3.30.390.50">
    <property type="entry name" value="CO dehydrogenase flavoprotein, C-terminal domain"/>
    <property type="match status" value="1"/>
</dbReference>
<dbReference type="EMBL" id="JAVKGR010000002">
    <property type="protein sequence ID" value="MDR8018612.1"/>
    <property type="molecule type" value="Genomic_DNA"/>
</dbReference>
<name>A0ABU2DQ29_9MICC</name>
<dbReference type="GO" id="GO:0016874">
    <property type="term" value="F:ligase activity"/>
    <property type="evidence" value="ECO:0007669"/>
    <property type="project" value="UniProtKB-KW"/>
</dbReference>
<keyword evidence="2" id="KW-0436">Ligase</keyword>
<sequence>MSAESRHGHGGYHAHGEYKVSGGKLVVVDLSHDGRHITDASVNGDFFLEPDEALDDLNAALRGTDIRAGYQEVAQRLQEGLRPEAQLIGFNERALASAVRRALGHASTWSDHGWEVLPAQKLPITVNVALDQVLTEEVGRGNRPPLMRLWDWDERAVVIGSFQSLANEVDAEAATQHDVQVVRRISGGGAMFMEPGNCVTYSLCFPQSLVDGLSFAESYPFLDAWAMEALQRIGVRAEYKPLNDIVSAQGKIGGAAQKRLASGGMLHHVTMSYDIDAEKMMQVLRIGREKISDKGIASAVKRVDPLRSQTGLAREEILEAFAQTFAQRYGAQIASVRDHELERARSLVEEKFGTHEWTARVP</sequence>
<dbReference type="InterPro" id="IPR045864">
    <property type="entry name" value="aa-tRNA-synth_II/BPL/LPL"/>
</dbReference>
<protein>
    <submittedName>
        <fullName evidence="2">Biotin/lipoate A/B protein ligase family protein</fullName>
    </submittedName>
</protein>
<accession>A0ABU2DQ29</accession>
<dbReference type="PROSITE" id="PS51733">
    <property type="entry name" value="BPL_LPL_CATALYTIC"/>
    <property type="match status" value="1"/>
</dbReference>
<proteinExistence type="predicted"/>
<gene>
    <name evidence="2" type="ORF">RIL96_03415</name>
</gene>
<evidence type="ECO:0000313" key="3">
    <source>
        <dbReference type="Proteomes" id="UP001251870"/>
    </source>
</evidence>
<keyword evidence="3" id="KW-1185">Reference proteome</keyword>
<dbReference type="Gene3D" id="3.30.930.10">
    <property type="entry name" value="Bira Bifunctional Protein, Domain 2"/>
    <property type="match status" value="1"/>
</dbReference>
<dbReference type="SUPFAM" id="SSF55681">
    <property type="entry name" value="Class II aaRS and biotin synthetases"/>
    <property type="match status" value="1"/>
</dbReference>
<dbReference type="RefSeq" id="WP_310547597.1">
    <property type="nucleotide sequence ID" value="NZ_JAVKGR010000002.1"/>
</dbReference>
<dbReference type="InterPro" id="IPR004143">
    <property type="entry name" value="BPL_LPL_catalytic"/>
</dbReference>
<dbReference type="InterPro" id="IPR050664">
    <property type="entry name" value="Octanoyltrans_LipM/LipL"/>
</dbReference>
<organism evidence="2 3">
    <name type="scientific">Nesterenkonia aerolata</name>
    <dbReference type="NCBI Taxonomy" id="3074079"/>
    <lineage>
        <taxon>Bacteria</taxon>
        <taxon>Bacillati</taxon>
        <taxon>Actinomycetota</taxon>
        <taxon>Actinomycetes</taxon>
        <taxon>Micrococcales</taxon>
        <taxon>Micrococcaceae</taxon>
        <taxon>Nesterenkonia</taxon>
    </lineage>
</organism>
<dbReference type="Pfam" id="PF21948">
    <property type="entry name" value="LplA-B_cat"/>
    <property type="match status" value="1"/>
</dbReference>